<dbReference type="HOGENOM" id="CLU_2650904_0_0_10"/>
<comment type="caution">
    <text evidence="1">The sequence shown here is derived from an EMBL/GenBank/DDBJ whole genome shotgun (WGS) entry which is preliminary data.</text>
</comment>
<organism evidence="1 2">
    <name type="scientific">Odoribacter laneus YIT 12061</name>
    <dbReference type="NCBI Taxonomy" id="742817"/>
    <lineage>
        <taxon>Bacteria</taxon>
        <taxon>Pseudomonadati</taxon>
        <taxon>Bacteroidota</taxon>
        <taxon>Bacteroidia</taxon>
        <taxon>Bacteroidales</taxon>
        <taxon>Odoribacteraceae</taxon>
        <taxon>Odoribacter</taxon>
    </lineage>
</organism>
<dbReference type="GeneID" id="98069138"/>
<proteinExistence type="predicted"/>
<name>H1DH34_9BACT</name>
<evidence type="ECO:0000313" key="1">
    <source>
        <dbReference type="EMBL" id="EHP47717.1"/>
    </source>
</evidence>
<keyword evidence="2" id="KW-1185">Reference proteome</keyword>
<gene>
    <name evidence="1" type="ORF">HMPREF9449_01570</name>
</gene>
<dbReference type="Proteomes" id="UP000004892">
    <property type="component" value="Unassembled WGS sequence"/>
</dbReference>
<sequence>MNPLQVYGWNEELFRQKQNSNYKDFLRGQLTVTHKTCQEIVSETGHYACGQTENMLYGSEVSEYPCTGDWVIQEAF</sequence>
<dbReference type="PATRIC" id="fig|742817.3.peg.1673"/>
<dbReference type="RefSeq" id="WP_009136718.1">
    <property type="nucleotide sequence ID" value="NZ_JH594596.1"/>
</dbReference>
<dbReference type="eggNOG" id="COG1162">
    <property type="taxonomic scope" value="Bacteria"/>
</dbReference>
<dbReference type="EMBL" id="ADMC01000022">
    <property type="protein sequence ID" value="EHP47717.1"/>
    <property type="molecule type" value="Genomic_DNA"/>
</dbReference>
<evidence type="ECO:0000313" key="2">
    <source>
        <dbReference type="Proteomes" id="UP000004892"/>
    </source>
</evidence>
<dbReference type="AlphaFoldDB" id="H1DH34"/>
<dbReference type="STRING" id="742817.HMPREF9449_01570"/>
<reference evidence="1 2" key="1">
    <citation type="submission" date="2012-01" db="EMBL/GenBank/DDBJ databases">
        <title>The Genome Sequence of Odoribacter laneus YIT 12061.</title>
        <authorList>
            <consortium name="The Broad Institute Genome Sequencing Platform"/>
            <person name="Earl A."/>
            <person name="Ward D."/>
            <person name="Feldgarden M."/>
            <person name="Gevers D."/>
            <person name="Morotomi M."/>
            <person name="Young S.K."/>
            <person name="Zeng Q."/>
            <person name="Gargeya S."/>
            <person name="Fitzgerald M."/>
            <person name="Haas B."/>
            <person name="Abouelleil A."/>
            <person name="Alvarado L."/>
            <person name="Arachchi H.M."/>
            <person name="Berlin A."/>
            <person name="Chapman S.B."/>
            <person name="Gearin G."/>
            <person name="Goldberg J."/>
            <person name="Griggs A."/>
            <person name="Gujja S."/>
            <person name="Hansen M."/>
            <person name="Heiman D."/>
            <person name="Howarth C."/>
            <person name="Larimer J."/>
            <person name="Lui A."/>
            <person name="MacDonald P.J.P."/>
            <person name="McCowen C."/>
            <person name="Montmayeur A."/>
            <person name="Murphy C."/>
            <person name="Neiman D."/>
            <person name="Pearson M."/>
            <person name="Priest M."/>
            <person name="Roberts A."/>
            <person name="Saif S."/>
            <person name="Shea T."/>
            <person name="Sisk P."/>
            <person name="Stolte C."/>
            <person name="Sykes S."/>
            <person name="Wortman J."/>
            <person name="Nusbaum C."/>
            <person name="Birren B."/>
        </authorList>
    </citation>
    <scope>NUCLEOTIDE SEQUENCE [LARGE SCALE GENOMIC DNA]</scope>
    <source>
        <strain evidence="1 2">YIT 12061</strain>
    </source>
</reference>
<accession>H1DH34</accession>
<protein>
    <submittedName>
        <fullName evidence="1">Uncharacterized protein</fullName>
    </submittedName>
</protein>